<comment type="similarity">
    <text evidence="1 3">Belongs to the type-B carboxylesterase/lipase family.</text>
</comment>
<dbReference type="PROSITE" id="PS00941">
    <property type="entry name" value="CARBOXYLESTERASE_B_2"/>
    <property type="match status" value="1"/>
</dbReference>
<dbReference type="Pfam" id="PF00135">
    <property type="entry name" value="COesterase"/>
    <property type="match status" value="1"/>
</dbReference>
<dbReference type="SUPFAM" id="SSF53474">
    <property type="entry name" value="alpha/beta-Hydrolases"/>
    <property type="match status" value="1"/>
</dbReference>
<evidence type="ECO:0000313" key="6">
    <source>
        <dbReference type="Proteomes" id="UP000053558"/>
    </source>
</evidence>
<comment type="caution">
    <text evidence="5">The sequence shown here is derived from an EMBL/GenBank/DDBJ whole genome shotgun (WGS) entry which is preliminary data.</text>
</comment>
<dbReference type="InterPro" id="IPR019826">
    <property type="entry name" value="Carboxylesterase_B_AS"/>
</dbReference>
<dbReference type="GO" id="GO:0016787">
    <property type="term" value="F:hydrolase activity"/>
    <property type="evidence" value="ECO:0007669"/>
    <property type="project" value="UniProtKB-KW"/>
</dbReference>
<evidence type="ECO:0000256" key="2">
    <source>
        <dbReference type="ARBA" id="ARBA00022801"/>
    </source>
</evidence>
<dbReference type="InterPro" id="IPR019819">
    <property type="entry name" value="Carboxylesterase_B_CS"/>
</dbReference>
<dbReference type="GeneID" id="19201725"/>
<keyword evidence="2 3" id="KW-0378">Hydrolase</keyword>
<dbReference type="InterPro" id="IPR050309">
    <property type="entry name" value="Type-B_Carboxylest/Lipase"/>
</dbReference>
<proteinExistence type="inferred from homology"/>
<dbReference type="PROSITE" id="PS00122">
    <property type="entry name" value="CARBOXYLESTERASE_B_1"/>
    <property type="match status" value="1"/>
</dbReference>
<gene>
    <name evidence="5" type="ORF">CONPUDRAFT_142271</name>
</gene>
<dbReference type="RefSeq" id="XP_007765568.1">
    <property type="nucleotide sequence ID" value="XM_007767378.1"/>
</dbReference>
<evidence type="ECO:0000256" key="3">
    <source>
        <dbReference type="RuleBase" id="RU361235"/>
    </source>
</evidence>
<evidence type="ECO:0000259" key="4">
    <source>
        <dbReference type="Pfam" id="PF00135"/>
    </source>
</evidence>
<dbReference type="EC" id="3.1.1.-" evidence="3"/>
<keyword evidence="3" id="KW-0732">Signal</keyword>
<dbReference type="OrthoDB" id="408631at2759"/>
<dbReference type="KEGG" id="cput:CONPUDRAFT_142271"/>
<dbReference type="InterPro" id="IPR002018">
    <property type="entry name" value="CarbesteraseB"/>
</dbReference>
<sequence length="547" mass="58576">MKLHSPLSLASLISVVLAHSQDPLVDLGYSIYQGLTNDTTGVASFLGIRYAAPPTGDLRFAAPQPPPNITGVQPAVYQPNACPQASYGSEPTSPYLNITGMQRRDSTTPGFSEDCLFLNVFTPVDAHKNATADLPVLVWIHGGGYISWGAYMHPGEDLAAAADNGAVVVVLQYRLGIFGFLSGNEFVQGGGALNAGLLDQRFALQWVQDHIGQFGGDSSKVTIWGQSAGGGSVFQHIVADGGNTQPPLFHRAMVSSNFMPPQYMYNDSIPEAIYQSVVQAADCATSTESLSCLRNASVDVLENVNNLTNFNALYGTFTTVPVIDGKLFSEPVTETLVKGNVNGEMLLSITNADEGAIFIDPKTANTTSYVHNLFPYLPIDEARKVGSVYANFTTPGGSGDVTPAVAQASGILGESTFTCPTYLLLDAFNKAGKQAWKGLFAVPPAHHGDDLAYYFPSSPFFNPAVNDTELVSSFAKTFLSVVINADPNTHIDSSDATPRWSTWAQGNTEMIFNVTNANETDIKVSITDPDMLSRCRIWQGLAQYTGH</sequence>
<evidence type="ECO:0000313" key="5">
    <source>
        <dbReference type="EMBL" id="EIW83609.1"/>
    </source>
</evidence>
<dbReference type="EMBL" id="JH711575">
    <property type="protein sequence ID" value="EIW83609.1"/>
    <property type="molecule type" value="Genomic_DNA"/>
</dbReference>
<keyword evidence="6" id="KW-1185">Reference proteome</keyword>
<dbReference type="InterPro" id="IPR029058">
    <property type="entry name" value="AB_hydrolase_fold"/>
</dbReference>
<dbReference type="Gene3D" id="3.40.50.1820">
    <property type="entry name" value="alpha/beta hydrolase"/>
    <property type="match status" value="1"/>
</dbReference>
<dbReference type="Proteomes" id="UP000053558">
    <property type="component" value="Unassembled WGS sequence"/>
</dbReference>
<name>A0A5M3MWT9_CONPW</name>
<organism evidence="5 6">
    <name type="scientific">Coniophora puteana (strain RWD-64-598)</name>
    <name type="common">Brown rot fungus</name>
    <dbReference type="NCBI Taxonomy" id="741705"/>
    <lineage>
        <taxon>Eukaryota</taxon>
        <taxon>Fungi</taxon>
        <taxon>Dikarya</taxon>
        <taxon>Basidiomycota</taxon>
        <taxon>Agaricomycotina</taxon>
        <taxon>Agaricomycetes</taxon>
        <taxon>Agaricomycetidae</taxon>
        <taxon>Boletales</taxon>
        <taxon>Coniophorineae</taxon>
        <taxon>Coniophoraceae</taxon>
        <taxon>Coniophora</taxon>
    </lineage>
</organism>
<dbReference type="PANTHER" id="PTHR11559">
    <property type="entry name" value="CARBOXYLESTERASE"/>
    <property type="match status" value="1"/>
</dbReference>
<reference evidence="6" key="1">
    <citation type="journal article" date="2012" name="Science">
        <title>The Paleozoic origin of enzymatic lignin decomposition reconstructed from 31 fungal genomes.</title>
        <authorList>
            <person name="Floudas D."/>
            <person name="Binder M."/>
            <person name="Riley R."/>
            <person name="Barry K."/>
            <person name="Blanchette R.A."/>
            <person name="Henrissat B."/>
            <person name="Martinez A.T."/>
            <person name="Otillar R."/>
            <person name="Spatafora J.W."/>
            <person name="Yadav J.S."/>
            <person name="Aerts A."/>
            <person name="Benoit I."/>
            <person name="Boyd A."/>
            <person name="Carlson A."/>
            <person name="Copeland A."/>
            <person name="Coutinho P.M."/>
            <person name="de Vries R.P."/>
            <person name="Ferreira P."/>
            <person name="Findley K."/>
            <person name="Foster B."/>
            <person name="Gaskell J."/>
            <person name="Glotzer D."/>
            <person name="Gorecki P."/>
            <person name="Heitman J."/>
            <person name="Hesse C."/>
            <person name="Hori C."/>
            <person name="Igarashi K."/>
            <person name="Jurgens J.A."/>
            <person name="Kallen N."/>
            <person name="Kersten P."/>
            <person name="Kohler A."/>
            <person name="Kuees U."/>
            <person name="Kumar T.K.A."/>
            <person name="Kuo A."/>
            <person name="LaButti K."/>
            <person name="Larrondo L.F."/>
            <person name="Lindquist E."/>
            <person name="Ling A."/>
            <person name="Lombard V."/>
            <person name="Lucas S."/>
            <person name="Lundell T."/>
            <person name="Martin R."/>
            <person name="McLaughlin D.J."/>
            <person name="Morgenstern I."/>
            <person name="Morin E."/>
            <person name="Murat C."/>
            <person name="Nagy L.G."/>
            <person name="Nolan M."/>
            <person name="Ohm R.A."/>
            <person name="Patyshakuliyeva A."/>
            <person name="Rokas A."/>
            <person name="Ruiz-Duenas F.J."/>
            <person name="Sabat G."/>
            <person name="Salamov A."/>
            <person name="Samejima M."/>
            <person name="Schmutz J."/>
            <person name="Slot J.C."/>
            <person name="St John F."/>
            <person name="Stenlid J."/>
            <person name="Sun H."/>
            <person name="Sun S."/>
            <person name="Syed K."/>
            <person name="Tsang A."/>
            <person name="Wiebenga A."/>
            <person name="Young D."/>
            <person name="Pisabarro A."/>
            <person name="Eastwood D.C."/>
            <person name="Martin F."/>
            <person name="Cullen D."/>
            <person name="Grigoriev I.V."/>
            <person name="Hibbett D.S."/>
        </authorList>
    </citation>
    <scope>NUCLEOTIDE SEQUENCE [LARGE SCALE GENOMIC DNA]</scope>
    <source>
        <strain evidence="6">RWD-64-598 SS2</strain>
    </source>
</reference>
<feature type="chain" id="PRO_5024465399" description="Carboxylic ester hydrolase" evidence="3">
    <location>
        <begin position="19"/>
        <end position="547"/>
    </location>
</feature>
<dbReference type="AlphaFoldDB" id="A0A5M3MWT9"/>
<feature type="domain" description="Carboxylesterase type B" evidence="4">
    <location>
        <begin position="35"/>
        <end position="519"/>
    </location>
</feature>
<accession>A0A5M3MWT9</accession>
<evidence type="ECO:0000256" key="1">
    <source>
        <dbReference type="ARBA" id="ARBA00005964"/>
    </source>
</evidence>
<protein>
    <recommendedName>
        <fullName evidence="3">Carboxylic ester hydrolase</fullName>
        <ecNumber evidence="3">3.1.1.-</ecNumber>
    </recommendedName>
</protein>
<dbReference type="OMA" id="AYWIAST"/>
<feature type="signal peptide" evidence="3">
    <location>
        <begin position="1"/>
        <end position="18"/>
    </location>
</feature>